<dbReference type="PROSITE" id="PS51257">
    <property type="entry name" value="PROKAR_LIPOPROTEIN"/>
    <property type="match status" value="1"/>
</dbReference>
<dbReference type="EMBL" id="SRXT01000001">
    <property type="protein sequence ID" value="TGX55572.1"/>
    <property type="molecule type" value="Genomic_DNA"/>
</dbReference>
<evidence type="ECO:0000313" key="2">
    <source>
        <dbReference type="EMBL" id="TGX55572.1"/>
    </source>
</evidence>
<accession>A0A4V3QZU7</accession>
<gene>
    <name evidence="2" type="ORF">E5A73_00060</name>
</gene>
<dbReference type="Proteomes" id="UP000306147">
    <property type="component" value="Unassembled WGS sequence"/>
</dbReference>
<evidence type="ECO:0000313" key="3">
    <source>
        <dbReference type="Proteomes" id="UP000306147"/>
    </source>
</evidence>
<comment type="caution">
    <text evidence="2">The sequence shown here is derived from an EMBL/GenBank/DDBJ whole genome shotgun (WGS) entry which is preliminary data.</text>
</comment>
<keyword evidence="3" id="KW-1185">Reference proteome</keyword>
<dbReference type="OrthoDB" id="7472092at2"/>
<evidence type="ECO:0000256" key="1">
    <source>
        <dbReference type="SAM" id="SignalP"/>
    </source>
</evidence>
<feature type="signal peptide" evidence="1">
    <location>
        <begin position="1"/>
        <end position="18"/>
    </location>
</feature>
<reference evidence="2 3" key="1">
    <citation type="submission" date="2019-04" db="EMBL/GenBank/DDBJ databases">
        <title>Sphingomonas psychrotolerans sp. nov., isolated from soil in the Tianshan Mountains, Xinjiang, China.</title>
        <authorList>
            <person name="Luo Y."/>
            <person name="Sheng H."/>
        </authorList>
    </citation>
    <scope>NUCLEOTIDE SEQUENCE [LARGE SCALE GENOMIC DNA]</scope>
    <source>
        <strain evidence="2 3">ZFGT-11</strain>
    </source>
</reference>
<dbReference type="RefSeq" id="WP_135961775.1">
    <property type="nucleotide sequence ID" value="NZ_SRXT01000001.1"/>
</dbReference>
<protein>
    <recommendedName>
        <fullName evidence="4">C-type lysozyme inhibitor domain-containing protein</fullName>
    </recommendedName>
</protein>
<feature type="chain" id="PRO_5020626967" description="C-type lysozyme inhibitor domain-containing protein" evidence="1">
    <location>
        <begin position="19"/>
        <end position="127"/>
    </location>
</feature>
<name>A0A4V3QZU7_9SPHN</name>
<evidence type="ECO:0008006" key="4">
    <source>
        <dbReference type="Google" id="ProtNLM"/>
    </source>
</evidence>
<keyword evidence="1" id="KW-0732">Signal</keyword>
<proteinExistence type="predicted"/>
<dbReference type="AlphaFoldDB" id="A0A4V3QZU7"/>
<sequence length="127" mass="13055">MKNPSLIAAAAVALLSLAACENKPEEVTTTAPDPMASQLANAAPVELPPAISESVTLRCGDNSLVYVDFFQGDKQVQLKTVKGGPGTMLKAPEAGQPFEAAGGYKLTGTSKNVTVTVPGKADRTCHA</sequence>
<organism evidence="2 3">
    <name type="scientific">Sphingomonas gei</name>
    <dbReference type="NCBI Taxonomy" id="1395960"/>
    <lineage>
        <taxon>Bacteria</taxon>
        <taxon>Pseudomonadati</taxon>
        <taxon>Pseudomonadota</taxon>
        <taxon>Alphaproteobacteria</taxon>
        <taxon>Sphingomonadales</taxon>
        <taxon>Sphingomonadaceae</taxon>
        <taxon>Sphingomonas</taxon>
    </lineage>
</organism>